<keyword evidence="11 12" id="KW-0407">Ion channel</keyword>
<dbReference type="AlphaFoldDB" id="A0A9J6BNK9"/>
<dbReference type="InterPro" id="IPR001873">
    <property type="entry name" value="ENaC"/>
</dbReference>
<dbReference type="PANTHER" id="PTHR11690:SF288">
    <property type="entry name" value="AMILORIDE-SENSITIVE NA+ CHANNEL-RELATED"/>
    <property type="match status" value="1"/>
</dbReference>
<keyword evidence="6 13" id="KW-1133">Transmembrane helix</keyword>
<reference evidence="14" key="1">
    <citation type="submission" date="2021-03" db="EMBL/GenBank/DDBJ databases">
        <title>Chromosome level genome of the anhydrobiotic midge Polypedilum vanderplanki.</title>
        <authorList>
            <person name="Yoshida Y."/>
            <person name="Kikawada T."/>
            <person name="Gusev O."/>
        </authorList>
    </citation>
    <scope>NUCLEOTIDE SEQUENCE</scope>
    <source>
        <strain evidence="14">NIAS01</strain>
        <tissue evidence="14">Whole body or cell culture</tissue>
    </source>
</reference>
<dbReference type="EMBL" id="JADBJN010000003">
    <property type="protein sequence ID" value="KAG5671285.1"/>
    <property type="molecule type" value="Genomic_DNA"/>
</dbReference>
<feature type="transmembrane region" description="Helical" evidence="13">
    <location>
        <begin position="25"/>
        <end position="45"/>
    </location>
</feature>
<accession>A0A9J6BNK9</accession>
<dbReference type="Gene3D" id="1.10.287.820">
    <property type="entry name" value="Acid-sensing ion channel domain"/>
    <property type="match status" value="1"/>
</dbReference>
<protein>
    <submittedName>
        <fullName evidence="14">Uncharacterized protein</fullName>
    </submittedName>
</protein>
<sequence>MLNFSITTDDFLDIINEFKTRASPFYFVIGFNQAFSSFSFVSNIITEKNLCKNYNLAPSIDVFNTNLTADDFNYQHYNDIKECLFQNFTIISLQRSLTSKTFLTTRMLTYEAQRKETISSTKGGSMFFHDPYELHTKFSQNYVINEHQNVEIIIEPQIMEVDESLYDENPISRNCYFDDERKLKLFKVYTKANCQFECMSELMITRCGCVEFFMIRNKTTRICSASEKVCFDKVRKEFDGYLSNCGCLERCNFVKYNIEFNSHDRNLKDLHSGYGDGMLYTDSLIKYKSIFINKFLRKKQFNEIDFLSFVGGLLGLFAGFSVLSTVEIFFWLFKKIFGSKSNVVQPLSESQKDFLNKFNTLGDFLNNSSIHGVNYLTQSNFKYKLFWTFFITISLTLCAFMIKNIQKQTWTKSYDDNYNFKDKVLFPAVTFIPSYYADLKLHKLVTDQKKRIKNIKFLQETFNENITKQFECIHLIQDKYFRDDKSRKPLNLEFIRLHSKVDYFKQQFATWNDKFQVNFTEIRTIYGLGFSFNLLDSKKLLHYKEFVF</sequence>
<keyword evidence="9 13" id="KW-0472">Membrane</keyword>
<organism evidence="14 15">
    <name type="scientific">Polypedilum vanderplanki</name>
    <name type="common">Sleeping chironomid midge</name>
    <dbReference type="NCBI Taxonomy" id="319348"/>
    <lineage>
        <taxon>Eukaryota</taxon>
        <taxon>Metazoa</taxon>
        <taxon>Ecdysozoa</taxon>
        <taxon>Arthropoda</taxon>
        <taxon>Hexapoda</taxon>
        <taxon>Insecta</taxon>
        <taxon>Pterygota</taxon>
        <taxon>Neoptera</taxon>
        <taxon>Endopterygota</taxon>
        <taxon>Diptera</taxon>
        <taxon>Nematocera</taxon>
        <taxon>Chironomoidea</taxon>
        <taxon>Chironomidae</taxon>
        <taxon>Chironominae</taxon>
        <taxon>Polypedilum</taxon>
        <taxon>Polypedilum</taxon>
    </lineage>
</organism>
<evidence type="ECO:0000256" key="3">
    <source>
        <dbReference type="ARBA" id="ARBA00022448"/>
    </source>
</evidence>
<evidence type="ECO:0000256" key="9">
    <source>
        <dbReference type="ARBA" id="ARBA00023136"/>
    </source>
</evidence>
<evidence type="ECO:0000256" key="8">
    <source>
        <dbReference type="ARBA" id="ARBA00023065"/>
    </source>
</evidence>
<keyword evidence="7" id="KW-0915">Sodium</keyword>
<feature type="transmembrane region" description="Helical" evidence="13">
    <location>
        <begin position="306"/>
        <end position="333"/>
    </location>
</feature>
<evidence type="ECO:0000256" key="10">
    <source>
        <dbReference type="ARBA" id="ARBA00023201"/>
    </source>
</evidence>
<keyword evidence="8 12" id="KW-0406">Ion transport</keyword>
<evidence type="ECO:0000256" key="11">
    <source>
        <dbReference type="ARBA" id="ARBA00023303"/>
    </source>
</evidence>
<evidence type="ECO:0000256" key="2">
    <source>
        <dbReference type="ARBA" id="ARBA00007193"/>
    </source>
</evidence>
<dbReference type="OrthoDB" id="5874059at2759"/>
<evidence type="ECO:0000313" key="14">
    <source>
        <dbReference type="EMBL" id="KAG5671285.1"/>
    </source>
</evidence>
<keyword evidence="3 12" id="KW-0813">Transport</keyword>
<evidence type="ECO:0000256" key="4">
    <source>
        <dbReference type="ARBA" id="ARBA00022461"/>
    </source>
</evidence>
<dbReference type="Proteomes" id="UP001107558">
    <property type="component" value="Chromosome 3"/>
</dbReference>
<evidence type="ECO:0000256" key="13">
    <source>
        <dbReference type="SAM" id="Phobius"/>
    </source>
</evidence>
<comment type="subcellular location">
    <subcellularLocation>
        <location evidence="1">Membrane</location>
        <topology evidence="1">Multi-pass membrane protein</topology>
    </subcellularLocation>
</comment>
<keyword evidence="15" id="KW-1185">Reference proteome</keyword>
<dbReference type="Pfam" id="PF00858">
    <property type="entry name" value="ASC"/>
    <property type="match status" value="2"/>
</dbReference>
<dbReference type="GO" id="GO:0015280">
    <property type="term" value="F:ligand-gated sodium channel activity"/>
    <property type="evidence" value="ECO:0007669"/>
    <property type="project" value="TreeGrafter"/>
</dbReference>
<proteinExistence type="inferred from homology"/>
<evidence type="ECO:0000256" key="12">
    <source>
        <dbReference type="RuleBase" id="RU000679"/>
    </source>
</evidence>
<keyword evidence="4 12" id="KW-0894">Sodium channel</keyword>
<evidence type="ECO:0000313" key="15">
    <source>
        <dbReference type="Proteomes" id="UP001107558"/>
    </source>
</evidence>
<comment type="similarity">
    <text evidence="2 12">Belongs to the amiloride-sensitive sodium channel (TC 1.A.6) family.</text>
</comment>
<comment type="caution">
    <text evidence="14">The sequence shown here is derived from an EMBL/GenBank/DDBJ whole genome shotgun (WGS) entry which is preliminary data.</text>
</comment>
<evidence type="ECO:0000256" key="6">
    <source>
        <dbReference type="ARBA" id="ARBA00022989"/>
    </source>
</evidence>
<dbReference type="PANTHER" id="PTHR11690">
    <property type="entry name" value="AMILORIDE-SENSITIVE SODIUM CHANNEL-RELATED"/>
    <property type="match status" value="1"/>
</dbReference>
<dbReference type="Gene3D" id="1.10.287.770">
    <property type="entry name" value="YojJ-like"/>
    <property type="match status" value="1"/>
</dbReference>
<evidence type="ECO:0000256" key="5">
    <source>
        <dbReference type="ARBA" id="ARBA00022692"/>
    </source>
</evidence>
<evidence type="ECO:0000256" key="7">
    <source>
        <dbReference type="ARBA" id="ARBA00023053"/>
    </source>
</evidence>
<evidence type="ECO:0000256" key="1">
    <source>
        <dbReference type="ARBA" id="ARBA00004141"/>
    </source>
</evidence>
<feature type="transmembrane region" description="Helical" evidence="13">
    <location>
        <begin position="385"/>
        <end position="402"/>
    </location>
</feature>
<name>A0A9J6BNK9_POLVA</name>
<gene>
    <name evidence="14" type="ORF">PVAND_001490</name>
</gene>
<dbReference type="GO" id="GO:0005886">
    <property type="term" value="C:plasma membrane"/>
    <property type="evidence" value="ECO:0007669"/>
    <property type="project" value="TreeGrafter"/>
</dbReference>
<keyword evidence="10 12" id="KW-0739">Sodium transport</keyword>
<keyword evidence="5 12" id="KW-0812">Transmembrane</keyword>